<name>A0A6G1B8G2_CROCR</name>
<protein>
    <submittedName>
        <fullName evidence="1">LORF2 protein</fullName>
    </submittedName>
</protein>
<sequence>NRYFSKKDKQMASKHIKRYSTSLIIKEIHTKIKMRYHLISTRVAILKRKCEGCGHYWQEYKMVQLYGKPYWLPQKISEIELPYDLPIIDLAVFPKERKSVSK</sequence>
<evidence type="ECO:0000313" key="2">
    <source>
        <dbReference type="Proteomes" id="UP000475037"/>
    </source>
</evidence>
<dbReference type="Proteomes" id="UP000475037">
    <property type="component" value="Unassembled WGS sequence"/>
</dbReference>
<accession>A0A6G1B8G2</accession>
<feature type="non-terminal residue" evidence="1">
    <location>
        <position position="1"/>
    </location>
</feature>
<proteinExistence type="predicted"/>
<dbReference type="EMBL" id="VOAJ01001897">
    <property type="protein sequence ID" value="KAF0884226.1"/>
    <property type="molecule type" value="Genomic_DNA"/>
</dbReference>
<evidence type="ECO:0000313" key="1">
    <source>
        <dbReference type="EMBL" id="KAF0884226.1"/>
    </source>
</evidence>
<feature type="non-terminal residue" evidence="1">
    <location>
        <position position="102"/>
    </location>
</feature>
<reference evidence="1 2" key="1">
    <citation type="submission" date="2019-11" db="EMBL/GenBank/DDBJ databases">
        <authorList>
            <person name="Yang C."/>
            <person name="Li F."/>
        </authorList>
    </citation>
    <scope>NUCLEOTIDE SEQUENCE [LARGE SCALE GENOMIC DNA]</scope>
    <source>
        <strain evidence="1">KB4526</strain>
        <tissue evidence="1">Muscle</tissue>
    </source>
</reference>
<dbReference type="AlphaFoldDB" id="A0A6G1B8G2"/>
<gene>
    <name evidence="1" type="ORF">FOF47_R07476</name>
</gene>
<keyword evidence="2" id="KW-1185">Reference proteome</keyword>
<comment type="caution">
    <text evidence="1">The sequence shown here is derived from an EMBL/GenBank/DDBJ whole genome shotgun (WGS) entry which is preliminary data.</text>
</comment>
<organism evidence="1 2">
    <name type="scientific">Crocuta crocuta</name>
    <name type="common">Spotted hyena</name>
    <dbReference type="NCBI Taxonomy" id="9678"/>
    <lineage>
        <taxon>Eukaryota</taxon>
        <taxon>Metazoa</taxon>
        <taxon>Chordata</taxon>
        <taxon>Craniata</taxon>
        <taxon>Vertebrata</taxon>
        <taxon>Euteleostomi</taxon>
        <taxon>Mammalia</taxon>
        <taxon>Eutheria</taxon>
        <taxon>Laurasiatheria</taxon>
        <taxon>Carnivora</taxon>
        <taxon>Feliformia</taxon>
        <taxon>Hyaenidae</taxon>
        <taxon>Crocuta</taxon>
    </lineage>
</organism>